<dbReference type="EMBL" id="BRPK01000020">
    <property type="protein sequence ID" value="GLB45216.1"/>
    <property type="molecule type" value="Genomic_DNA"/>
</dbReference>
<protein>
    <submittedName>
        <fullName evidence="2">Uncharacterized protein</fullName>
    </submittedName>
</protein>
<evidence type="ECO:0000313" key="3">
    <source>
        <dbReference type="Proteomes" id="UP001063166"/>
    </source>
</evidence>
<feature type="compositionally biased region" description="Acidic residues" evidence="1">
    <location>
        <begin position="151"/>
        <end position="164"/>
    </location>
</feature>
<feature type="compositionally biased region" description="Basic and acidic residues" evidence="1">
    <location>
        <begin position="23"/>
        <end position="40"/>
    </location>
</feature>
<comment type="caution">
    <text evidence="2">The sequence shown here is derived from an EMBL/GenBank/DDBJ whole genome shotgun (WGS) entry which is preliminary data.</text>
</comment>
<accession>A0A9P3Q0U0</accession>
<dbReference type="OrthoDB" id="2921613at2759"/>
<feature type="compositionally biased region" description="Acidic residues" evidence="1">
    <location>
        <begin position="60"/>
        <end position="69"/>
    </location>
</feature>
<feature type="region of interest" description="Disordered" evidence="1">
    <location>
        <begin position="281"/>
        <end position="311"/>
    </location>
</feature>
<feature type="compositionally biased region" description="Acidic residues" evidence="1">
    <location>
        <begin position="530"/>
        <end position="544"/>
    </location>
</feature>
<keyword evidence="3" id="KW-1185">Reference proteome</keyword>
<feature type="region of interest" description="Disordered" evidence="1">
    <location>
        <begin position="151"/>
        <end position="171"/>
    </location>
</feature>
<feature type="region of interest" description="Disordered" evidence="1">
    <location>
        <begin position="1"/>
        <end position="101"/>
    </location>
</feature>
<proteinExistence type="predicted"/>
<feature type="compositionally biased region" description="Basic and acidic residues" evidence="1">
    <location>
        <begin position="422"/>
        <end position="440"/>
    </location>
</feature>
<evidence type="ECO:0000256" key="1">
    <source>
        <dbReference type="SAM" id="MobiDB-lite"/>
    </source>
</evidence>
<feature type="region of interest" description="Disordered" evidence="1">
    <location>
        <begin position="359"/>
        <end position="440"/>
    </location>
</feature>
<evidence type="ECO:0000313" key="2">
    <source>
        <dbReference type="EMBL" id="GLB45216.1"/>
    </source>
</evidence>
<sequence length="570" mass="63222">MDPSLASQNTFRTPHMSWESDIVDQHGAADRESSFDREIPSRPTSRLGFNRVSIRNTPMLEEEFLEDVPSEGLSESGASGGSSLPGSVWSPRASVDTDHDITAPMSKRDSALQSSPDVIKPCSGHPGLCGEALDGVRLASIDEDLDAEIDSDYSSCDESDDESDTTFLFPPPTPLSARTEASFSPVPPEESDWSIRPKYSCLPSPLSPFHVPPCPFSFRHTPPRHRYRHHGHSRHALLHLKWFWAAREERWMEYKVRQCEAKAYDGLSIFSSVSPGLRLPSECLTTPDPAHTPRPPPSPPMPHLPPLSIHPRRGDLRALRDPYCMHIDRYFVGMPMWTMAKTLWMFDVHMASGEFGVRKQAAGEDASEEDAFEEDQSESESIETSGSHAFSDDSDSTLVESESEPDVPKYAQPAGDAGEACADDRQRKSSVDEDHKGCHDSEALSCTSVKGKCDSDLSASSTSRSAGCKLEHQHSPHSRWATSWYRRWEVLMQLCIENNPAIVADPHVPPTTAPPAKSQRFFIMDDWSDAMADEADEEPQEEETSSAQGSILVVVNDDSSEGPPLRRCRY</sequence>
<feature type="compositionally biased region" description="Polar residues" evidence="1">
    <location>
        <begin position="1"/>
        <end position="12"/>
    </location>
</feature>
<feature type="region of interest" description="Disordered" evidence="1">
    <location>
        <begin position="530"/>
        <end position="570"/>
    </location>
</feature>
<reference evidence="2" key="1">
    <citation type="submission" date="2022-07" db="EMBL/GenBank/DDBJ databases">
        <title>The genome of Lyophyllum shimeji provides insight into the initial evolution of ectomycorrhizal fungal genome.</title>
        <authorList>
            <person name="Kobayashi Y."/>
            <person name="Shibata T."/>
            <person name="Hirakawa H."/>
            <person name="Shigenobu S."/>
            <person name="Nishiyama T."/>
            <person name="Yamada A."/>
            <person name="Hasebe M."/>
            <person name="Kawaguchi M."/>
        </authorList>
    </citation>
    <scope>NUCLEOTIDE SEQUENCE</scope>
    <source>
        <strain evidence="2">AT787</strain>
    </source>
</reference>
<dbReference type="Proteomes" id="UP001063166">
    <property type="component" value="Unassembled WGS sequence"/>
</dbReference>
<name>A0A9P3Q0U0_LYOSH</name>
<feature type="compositionally biased region" description="Acidic residues" evidence="1">
    <location>
        <begin position="365"/>
        <end position="381"/>
    </location>
</feature>
<feature type="compositionally biased region" description="Low complexity" evidence="1">
    <location>
        <begin position="70"/>
        <end position="87"/>
    </location>
</feature>
<feature type="compositionally biased region" description="Pro residues" evidence="1">
    <location>
        <begin position="290"/>
        <end position="305"/>
    </location>
</feature>
<organism evidence="2 3">
    <name type="scientific">Lyophyllum shimeji</name>
    <name type="common">Hon-shimeji</name>
    <name type="synonym">Tricholoma shimeji</name>
    <dbReference type="NCBI Taxonomy" id="47721"/>
    <lineage>
        <taxon>Eukaryota</taxon>
        <taxon>Fungi</taxon>
        <taxon>Dikarya</taxon>
        <taxon>Basidiomycota</taxon>
        <taxon>Agaricomycotina</taxon>
        <taxon>Agaricomycetes</taxon>
        <taxon>Agaricomycetidae</taxon>
        <taxon>Agaricales</taxon>
        <taxon>Tricholomatineae</taxon>
        <taxon>Lyophyllaceae</taxon>
        <taxon>Lyophyllum</taxon>
    </lineage>
</organism>
<gene>
    <name evidence="2" type="ORF">LshimejAT787_2001210</name>
</gene>
<dbReference type="AlphaFoldDB" id="A0A9P3Q0U0"/>